<feature type="compositionally biased region" description="Polar residues" evidence="1">
    <location>
        <begin position="1"/>
        <end position="11"/>
    </location>
</feature>
<dbReference type="Proteomes" id="UP000824890">
    <property type="component" value="Unassembled WGS sequence"/>
</dbReference>
<evidence type="ECO:0000256" key="1">
    <source>
        <dbReference type="SAM" id="MobiDB-lite"/>
    </source>
</evidence>
<feature type="region of interest" description="Disordered" evidence="1">
    <location>
        <begin position="38"/>
        <end position="57"/>
    </location>
</feature>
<sequence length="221" mass="24952">STQPSGSSTKVHPTFGFPDKSPSNLWVPARKCRQPFRLHERLRKKPSSKSQESVTQGHLSIDYSLPPGAEINGRVQLMVPPSEFGMDTTARRKEHYQDEHAERPQPKVTVQCRDEARSYQYNIKASRSNKDRHEDRNESPLRLLQAQEAQARPAESSMKTLGFGLRVLLDVLISEILSLANILPLRIYGYRSSTSIWGMSRSITLYTDVPGFSIKLSANSD</sequence>
<evidence type="ECO:0000313" key="3">
    <source>
        <dbReference type="Proteomes" id="UP000824890"/>
    </source>
</evidence>
<feature type="compositionally biased region" description="Basic residues" evidence="1">
    <location>
        <begin position="38"/>
        <end position="47"/>
    </location>
</feature>
<gene>
    <name evidence="2" type="ORF">HID58_074675</name>
</gene>
<name>A0ABQ7YHQ4_BRANA</name>
<evidence type="ECO:0000313" key="2">
    <source>
        <dbReference type="EMBL" id="KAH0867653.1"/>
    </source>
</evidence>
<dbReference type="EMBL" id="JAGKQM010000017">
    <property type="protein sequence ID" value="KAH0867653.1"/>
    <property type="molecule type" value="Genomic_DNA"/>
</dbReference>
<feature type="non-terminal residue" evidence="2">
    <location>
        <position position="1"/>
    </location>
</feature>
<proteinExistence type="predicted"/>
<feature type="region of interest" description="Disordered" evidence="1">
    <location>
        <begin position="1"/>
        <end position="26"/>
    </location>
</feature>
<keyword evidence="3" id="KW-1185">Reference proteome</keyword>
<organism evidence="2 3">
    <name type="scientific">Brassica napus</name>
    <name type="common">Rape</name>
    <dbReference type="NCBI Taxonomy" id="3708"/>
    <lineage>
        <taxon>Eukaryota</taxon>
        <taxon>Viridiplantae</taxon>
        <taxon>Streptophyta</taxon>
        <taxon>Embryophyta</taxon>
        <taxon>Tracheophyta</taxon>
        <taxon>Spermatophyta</taxon>
        <taxon>Magnoliopsida</taxon>
        <taxon>eudicotyledons</taxon>
        <taxon>Gunneridae</taxon>
        <taxon>Pentapetalae</taxon>
        <taxon>rosids</taxon>
        <taxon>malvids</taxon>
        <taxon>Brassicales</taxon>
        <taxon>Brassicaceae</taxon>
        <taxon>Brassiceae</taxon>
        <taxon>Brassica</taxon>
    </lineage>
</organism>
<accession>A0ABQ7YHQ4</accession>
<protein>
    <submittedName>
        <fullName evidence="2">Uncharacterized protein</fullName>
    </submittedName>
</protein>
<comment type="caution">
    <text evidence="2">The sequence shown here is derived from an EMBL/GenBank/DDBJ whole genome shotgun (WGS) entry which is preliminary data.</text>
</comment>
<reference evidence="2 3" key="1">
    <citation type="submission" date="2021-05" db="EMBL/GenBank/DDBJ databases">
        <title>Genome Assembly of Synthetic Allotetraploid Brassica napus Reveals Homoeologous Exchanges between Subgenomes.</title>
        <authorList>
            <person name="Davis J.T."/>
        </authorList>
    </citation>
    <scope>NUCLEOTIDE SEQUENCE [LARGE SCALE GENOMIC DNA]</scope>
    <source>
        <strain evidence="3">cv. Da-Ae</strain>
        <tissue evidence="2">Seedling</tissue>
    </source>
</reference>
<feature type="compositionally biased region" description="Polar residues" evidence="1">
    <location>
        <begin position="48"/>
        <end position="57"/>
    </location>
</feature>